<dbReference type="GO" id="GO:0016491">
    <property type="term" value="F:oxidoreductase activity"/>
    <property type="evidence" value="ECO:0007669"/>
    <property type="project" value="InterPro"/>
</dbReference>
<dbReference type="AlphaFoldDB" id="A0A3E0VUM9"/>
<accession>A0A3E0VUM9</accession>
<dbReference type="OrthoDB" id="3175656at2"/>
<organism evidence="2 3">
    <name type="scientific">Subtercola boreus</name>
    <dbReference type="NCBI Taxonomy" id="120213"/>
    <lineage>
        <taxon>Bacteria</taxon>
        <taxon>Bacillati</taxon>
        <taxon>Actinomycetota</taxon>
        <taxon>Actinomycetes</taxon>
        <taxon>Micrococcales</taxon>
        <taxon>Microbacteriaceae</taxon>
        <taxon>Subtercola</taxon>
    </lineage>
</organism>
<dbReference type="PANTHER" id="PTHR11695:SF294">
    <property type="entry name" value="RETICULON-4-INTERACTING PROTEIN 1, MITOCHONDRIAL"/>
    <property type="match status" value="1"/>
</dbReference>
<dbReference type="EMBL" id="NBXB01000038">
    <property type="protein sequence ID" value="RFA13098.1"/>
    <property type="molecule type" value="Genomic_DNA"/>
</dbReference>
<name>A0A3E0VUM9_9MICO</name>
<sequence>MMAIRAHRRGGPEVLTYESVPLPVPKAGEVLVQVHAAGITFAELSWDETWRSKDGQDRTPIIPAHEVSGVVSALGSGVNAFTVGDQVFGRVGFNRDGAAAEYVTVPATDLARRPLSVSHVESASIAMAALTAWEALVEHAQLVKGEHVVVLGGAGGVGSLAVQLAKHLGAHVSATAASDNLQFVSGLGADVVLDYASISASSASIQADIVIDAVGGPATAAAIRMVRPGGRFVTLSQPVDAGLLTNRDISATFFVVGPNSETLAEIARLVDAGAIRASVAQVLPLAQARSAFEEGPSVRIPGKTVLQVLPN</sequence>
<protein>
    <submittedName>
        <fullName evidence="2">Alcohol dehydrogenase</fullName>
    </submittedName>
</protein>
<evidence type="ECO:0000313" key="2">
    <source>
        <dbReference type="EMBL" id="RFA13098.1"/>
    </source>
</evidence>
<dbReference type="SUPFAM" id="SSF51735">
    <property type="entry name" value="NAD(P)-binding Rossmann-fold domains"/>
    <property type="match status" value="1"/>
</dbReference>
<dbReference type="PANTHER" id="PTHR11695">
    <property type="entry name" value="ALCOHOL DEHYDROGENASE RELATED"/>
    <property type="match status" value="1"/>
</dbReference>
<dbReference type="SUPFAM" id="SSF50129">
    <property type="entry name" value="GroES-like"/>
    <property type="match status" value="1"/>
</dbReference>
<dbReference type="Gene3D" id="3.90.180.10">
    <property type="entry name" value="Medium-chain alcohol dehydrogenases, catalytic domain"/>
    <property type="match status" value="1"/>
</dbReference>
<evidence type="ECO:0000259" key="1">
    <source>
        <dbReference type="SMART" id="SM00829"/>
    </source>
</evidence>
<gene>
    <name evidence="2" type="ORF">B7R22_14330</name>
</gene>
<dbReference type="Proteomes" id="UP000256541">
    <property type="component" value="Unassembled WGS sequence"/>
</dbReference>
<dbReference type="InterPro" id="IPR050700">
    <property type="entry name" value="YIM1/Zinc_Alcohol_DH_Fams"/>
</dbReference>
<dbReference type="SMART" id="SM00829">
    <property type="entry name" value="PKS_ER"/>
    <property type="match status" value="1"/>
</dbReference>
<dbReference type="Gene3D" id="3.40.50.720">
    <property type="entry name" value="NAD(P)-binding Rossmann-like Domain"/>
    <property type="match status" value="1"/>
</dbReference>
<comment type="caution">
    <text evidence="2">The sequence shown here is derived from an EMBL/GenBank/DDBJ whole genome shotgun (WGS) entry which is preliminary data.</text>
</comment>
<dbReference type="InterPro" id="IPR020843">
    <property type="entry name" value="ER"/>
</dbReference>
<dbReference type="Pfam" id="PF13602">
    <property type="entry name" value="ADH_zinc_N_2"/>
    <property type="match status" value="1"/>
</dbReference>
<reference evidence="2 3" key="1">
    <citation type="submission" date="2017-04" db="EMBL/GenBank/DDBJ databases">
        <title>Comparative genome analysis of Subtercola boreus.</title>
        <authorList>
            <person name="Cho Y.-J."/>
            <person name="Cho A."/>
            <person name="Kim O.-S."/>
            <person name="Lee J.-I."/>
        </authorList>
    </citation>
    <scope>NUCLEOTIDE SEQUENCE [LARGE SCALE GENOMIC DNA]</scope>
    <source>
        <strain evidence="2 3">P27479</strain>
    </source>
</reference>
<evidence type="ECO:0000313" key="3">
    <source>
        <dbReference type="Proteomes" id="UP000256541"/>
    </source>
</evidence>
<feature type="domain" description="Enoyl reductase (ER)" evidence="1">
    <location>
        <begin position="10"/>
        <end position="306"/>
    </location>
</feature>
<dbReference type="InterPro" id="IPR011032">
    <property type="entry name" value="GroES-like_sf"/>
</dbReference>
<proteinExistence type="predicted"/>
<dbReference type="Pfam" id="PF08240">
    <property type="entry name" value="ADH_N"/>
    <property type="match status" value="1"/>
</dbReference>
<dbReference type="CDD" id="cd05289">
    <property type="entry name" value="MDR_like_2"/>
    <property type="match status" value="1"/>
</dbReference>
<dbReference type="InterPro" id="IPR013154">
    <property type="entry name" value="ADH-like_N"/>
</dbReference>
<dbReference type="InterPro" id="IPR036291">
    <property type="entry name" value="NAD(P)-bd_dom_sf"/>
</dbReference>